<keyword evidence="1" id="KW-0472">Membrane</keyword>
<keyword evidence="1" id="KW-0812">Transmembrane</keyword>
<feature type="transmembrane region" description="Helical" evidence="1">
    <location>
        <begin position="349"/>
        <end position="371"/>
    </location>
</feature>
<dbReference type="Proteomes" id="UP000824229">
    <property type="component" value="Unassembled WGS sequence"/>
</dbReference>
<accession>A0A9E2KC71</accession>
<dbReference type="EMBL" id="JAHLFQ010000203">
    <property type="protein sequence ID" value="MBU3804819.1"/>
    <property type="molecule type" value="Genomic_DNA"/>
</dbReference>
<evidence type="ECO:0000256" key="1">
    <source>
        <dbReference type="SAM" id="Phobius"/>
    </source>
</evidence>
<evidence type="ECO:0000313" key="2">
    <source>
        <dbReference type="EMBL" id="MBU3804819.1"/>
    </source>
</evidence>
<dbReference type="InterPro" id="IPR005883">
    <property type="entry name" value="PilM"/>
</dbReference>
<keyword evidence="1" id="KW-1133">Transmembrane helix</keyword>
<gene>
    <name evidence="2" type="primary">pilM</name>
    <name evidence="2" type="ORF">H9872_08685</name>
</gene>
<comment type="caution">
    <text evidence="2">The sequence shown here is derived from an EMBL/GenBank/DDBJ whole genome shotgun (WGS) entry which is preliminary data.</text>
</comment>
<feature type="non-terminal residue" evidence="2">
    <location>
        <position position="434"/>
    </location>
</feature>
<proteinExistence type="predicted"/>
<reference evidence="2" key="2">
    <citation type="submission" date="2021-04" db="EMBL/GenBank/DDBJ databases">
        <authorList>
            <person name="Gilroy R."/>
        </authorList>
    </citation>
    <scope>NUCLEOTIDE SEQUENCE</scope>
    <source>
        <strain evidence="2">B5-657</strain>
    </source>
</reference>
<dbReference type="PANTHER" id="PTHR32432:SF3">
    <property type="entry name" value="ETHANOLAMINE UTILIZATION PROTEIN EUTJ"/>
    <property type="match status" value="1"/>
</dbReference>
<dbReference type="Gene3D" id="3.30.420.40">
    <property type="match status" value="2"/>
</dbReference>
<protein>
    <submittedName>
        <fullName evidence="2">Pilus assembly protein PilM</fullName>
    </submittedName>
</protein>
<dbReference type="Gene3D" id="3.30.1490.300">
    <property type="match status" value="1"/>
</dbReference>
<organism evidence="2 3">
    <name type="scientific">Candidatus Cellulosilyticum pullistercoris</name>
    <dbReference type="NCBI Taxonomy" id="2838521"/>
    <lineage>
        <taxon>Bacteria</taxon>
        <taxon>Bacillati</taxon>
        <taxon>Bacillota</taxon>
        <taxon>Clostridia</taxon>
        <taxon>Lachnospirales</taxon>
        <taxon>Cellulosilyticaceae</taxon>
        <taxon>Cellulosilyticum</taxon>
    </lineage>
</organism>
<name>A0A9E2KC71_9FIRM</name>
<dbReference type="Pfam" id="PF11104">
    <property type="entry name" value="PilM_2"/>
    <property type="match status" value="1"/>
</dbReference>
<reference evidence="2" key="1">
    <citation type="journal article" date="2021" name="PeerJ">
        <title>Extensive microbial diversity within the chicken gut microbiome revealed by metagenomics and culture.</title>
        <authorList>
            <person name="Gilroy R."/>
            <person name="Ravi A."/>
            <person name="Getino M."/>
            <person name="Pursley I."/>
            <person name="Horton D.L."/>
            <person name="Alikhan N.F."/>
            <person name="Baker D."/>
            <person name="Gharbi K."/>
            <person name="Hall N."/>
            <person name="Watson M."/>
            <person name="Adriaenssens E.M."/>
            <person name="Foster-Nyarko E."/>
            <person name="Jarju S."/>
            <person name="Secka A."/>
            <person name="Antonio M."/>
            <person name="Oren A."/>
            <person name="Chaudhuri R.R."/>
            <person name="La Ragione R."/>
            <person name="Hildebrand F."/>
            <person name="Pallen M.J."/>
        </authorList>
    </citation>
    <scope>NUCLEOTIDE SEQUENCE</scope>
    <source>
        <strain evidence="2">B5-657</strain>
    </source>
</reference>
<dbReference type="AlphaFoldDB" id="A0A9E2KC71"/>
<dbReference type="InterPro" id="IPR050696">
    <property type="entry name" value="FtsA/MreB"/>
</dbReference>
<sequence>MTLVIDIGSKYIHFIQRKNKKKLKCTSVTVPKGSIANGQIIYIEELAQIIKNTIKVQKYKKKKLTFLIHTSEVVIKTTELPKVKPKEMPVLLEQEMIGLIPDEGQYLIDYRVIESGSETTDKVMIMAMPQELAASYMQLAKRVGAKECKIDVHQNSVSKLIENQPIEEGQISVLAEIGNSMLHLHLFDGKSHIFSRSVLINTEQYRDTLILMGQLGDEEAFLKLDLSLESLEENQVLFNLINPYLTSILNEIQNMLQFQLGRASKRPVSAIYLYGGMANMKGLAKYIESGLLTPVRNIQELLVDVEVEQLNNYVSGLGEIYPDQGKTINFYKTYKQIQKRNRKLSTTTLVGGFVLAGQMIMGGSLIAYTLLAAEHNHQMAEQVILPYSQPTMAEKLRLLHTMNEEAESLKLSIAHLEEIASQVKSTQKLDKVFW</sequence>
<evidence type="ECO:0000313" key="3">
    <source>
        <dbReference type="Proteomes" id="UP000824229"/>
    </source>
</evidence>
<dbReference type="PANTHER" id="PTHR32432">
    <property type="entry name" value="CELL DIVISION PROTEIN FTSA-RELATED"/>
    <property type="match status" value="1"/>
</dbReference>